<feature type="transmembrane region" description="Helical" evidence="2">
    <location>
        <begin position="96"/>
        <end position="113"/>
    </location>
</feature>
<keyword evidence="2" id="KW-1133">Transmembrane helix</keyword>
<proteinExistence type="predicted"/>
<keyword evidence="2" id="KW-0812">Transmembrane</keyword>
<sequence>MRGGRRPAPTADPTDGAGTNHAQVRGDFRKGRRGDWLEGFEPAASLLEPDPEAHGRAVSGERVRMANARVEHALEEVPSEQQASHDPAMRCFDSELLSGGGIAVLVLAIWLACA</sequence>
<evidence type="ECO:0000313" key="4">
    <source>
        <dbReference type="Proteomes" id="UP001556692"/>
    </source>
</evidence>
<keyword evidence="2" id="KW-0472">Membrane</keyword>
<dbReference type="EMBL" id="JBDPGJ010000009">
    <property type="protein sequence ID" value="MEX0409360.1"/>
    <property type="molecule type" value="Genomic_DNA"/>
</dbReference>
<evidence type="ECO:0000256" key="1">
    <source>
        <dbReference type="SAM" id="MobiDB-lite"/>
    </source>
</evidence>
<feature type="region of interest" description="Disordered" evidence="1">
    <location>
        <begin position="1"/>
        <end position="29"/>
    </location>
</feature>
<name>A0ABV3SST5_9HYPH</name>
<evidence type="ECO:0000256" key="2">
    <source>
        <dbReference type="SAM" id="Phobius"/>
    </source>
</evidence>
<dbReference type="RefSeq" id="WP_367957220.1">
    <property type="nucleotide sequence ID" value="NZ_JBDPGJ010000009.1"/>
</dbReference>
<accession>A0ABV3SST5</accession>
<keyword evidence="4" id="KW-1185">Reference proteome</keyword>
<evidence type="ECO:0000313" key="3">
    <source>
        <dbReference type="EMBL" id="MEX0409360.1"/>
    </source>
</evidence>
<organism evidence="3 4">
    <name type="scientific">Aquibium pacificus</name>
    <dbReference type="NCBI Taxonomy" id="3153579"/>
    <lineage>
        <taxon>Bacteria</taxon>
        <taxon>Pseudomonadati</taxon>
        <taxon>Pseudomonadota</taxon>
        <taxon>Alphaproteobacteria</taxon>
        <taxon>Hyphomicrobiales</taxon>
        <taxon>Phyllobacteriaceae</taxon>
        <taxon>Aquibium</taxon>
    </lineage>
</organism>
<dbReference type="Proteomes" id="UP001556692">
    <property type="component" value="Unassembled WGS sequence"/>
</dbReference>
<reference evidence="3 4" key="1">
    <citation type="submission" date="2024-05" db="EMBL/GenBank/DDBJ databases">
        <authorList>
            <person name="Jiang F."/>
        </authorList>
    </citation>
    <scope>NUCLEOTIDE SEQUENCE [LARGE SCALE GENOMIC DNA]</scope>
    <source>
        <strain evidence="3 4">LZ166</strain>
    </source>
</reference>
<gene>
    <name evidence="3" type="ORF">ABGN05_27345</name>
</gene>
<protein>
    <submittedName>
        <fullName evidence="3">Uncharacterized protein</fullName>
    </submittedName>
</protein>
<comment type="caution">
    <text evidence="3">The sequence shown here is derived from an EMBL/GenBank/DDBJ whole genome shotgun (WGS) entry which is preliminary data.</text>
</comment>